<evidence type="ECO:0000313" key="3">
    <source>
        <dbReference type="Proteomes" id="UP000003448"/>
    </source>
</evidence>
<dbReference type="AlphaFoldDB" id="I0L9U5"/>
<name>I0L9U5_9ACTN</name>
<accession>I0L9U5</accession>
<organism evidence="2 3">
    <name type="scientific">Micromonospora lupini str. Lupac 08</name>
    <dbReference type="NCBI Taxonomy" id="1150864"/>
    <lineage>
        <taxon>Bacteria</taxon>
        <taxon>Bacillati</taxon>
        <taxon>Actinomycetota</taxon>
        <taxon>Actinomycetes</taxon>
        <taxon>Micromonosporales</taxon>
        <taxon>Micromonosporaceae</taxon>
        <taxon>Micromonospora</taxon>
    </lineage>
</organism>
<comment type="caution">
    <text evidence="2">The sequence shown here is derived from an EMBL/GenBank/DDBJ whole genome shotgun (WGS) entry which is preliminary data.</text>
</comment>
<protein>
    <submittedName>
        <fullName evidence="2">Uncharacterized protein</fullName>
    </submittedName>
</protein>
<gene>
    <name evidence="2" type="ORF">MILUP08_45475</name>
</gene>
<proteinExistence type="predicted"/>
<dbReference type="STRING" id="1150864.MILUP08_45475"/>
<feature type="compositionally biased region" description="Basic and acidic residues" evidence="1">
    <location>
        <begin position="42"/>
        <end position="54"/>
    </location>
</feature>
<keyword evidence="3" id="KW-1185">Reference proteome</keyword>
<dbReference type="EMBL" id="CAIE01000039">
    <property type="protein sequence ID" value="CCH20592.1"/>
    <property type="molecule type" value="Genomic_DNA"/>
</dbReference>
<dbReference type="Proteomes" id="UP000003448">
    <property type="component" value="Unassembled WGS sequence"/>
</dbReference>
<evidence type="ECO:0000256" key="1">
    <source>
        <dbReference type="SAM" id="MobiDB-lite"/>
    </source>
</evidence>
<feature type="region of interest" description="Disordered" evidence="1">
    <location>
        <begin position="90"/>
        <end position="125"/>
    </location>
</feature>
<feature type="region of interest" description="Disordered" evidence="1">
    <location>
        <begin position="29"/>
        <end position="69"/>
    </location>
</feature>
<evidence type="ECO:0000313" key="2">
    <source>
        <dbReference type="EMBL" id="CCH20592.1"/>
    </source>
</evidence>
<reference evidence="3" key="1">
    <citation type="journal article" date="2012" name="J. Bacteriol.">
        <title>Genome Sequence of Micromonospora lupini Lupac 08, Isolated from Root Nodules of Lupinus angustifolius.</title>
        <authorList>
            <person name="Alonso-Vega P."/>
            <person name="Normand P."/>
            <person name="Bacigalupe R."/>
            <person name="Pujic P."/>
            <person name="Lajus A."/>
            <person name="Vallenet D."/>
            <person name="Carro L."/>
            <person name="Coll P."/>
            <person name="Trujillo M.E."/>
        </authorList>
    </citation>
    <scope>NUCLEOTIDE SEQUENCE [LARGE SCALE GENOMIC DNA]</scope>
    <source>
        <strain evidence="3">Lupac 08</strain>
    </source>
</reference>
<feature type="compositionally biased region" description="Polar residues" evidence="1">
    <location>
        <begin position="101"/>
        <end position="115"/>
    </location>
</feature>
<sequence>MSHPRHPCCRRVCPRRGDTDTSEKLWCRLRPGVPDRQAGTDSGEREAAGTDNRTRTPTPAPAHSLGLTDIASDGRAAADGARLTTLIGLTHRDRPRFPESVASQSEIHSGSQNPRCPSRSDTADS</sequence>